<feature type="transmembrane region" description="Helical" evidence="6">
    <location>
        <begin position="281"/>
        <end position="302"/>
    </location>
</feature>
<keyword evidence="3 6" id="KW-0812">Transmembrane</keyword>
<keyword evidence="9" id="KW-1185">Reference proteome</keyword>
<feature type="transmembrane region" description="Helical" evidence="6">
    <location>
        <begin position="390"/>
        <end position="410"/>
    </location>
</feature>
<dbReference type="FunFam" id="1.20.1250.20:FF:000140">
    <property type="entry name" value="Putative MFS phospholipid transporter"/>
    <property type="match status" value="1"/>
</dbReference>
<feature type="transmembrane region" description="Helical" evidence="6">
    <location>
        <begin position="360"/>
        <end position="378"/>
    </location>
</feature>
<dbReference type="Gene3D" id="1.20.1250.20">
    <property type="entry name" value="MFS general substrate transporter like domains"/>
    <property type="match status" value="1"/>
</dbReference>
<feature type="transmembrane region" description="Helical" evidence="6">
    <location>
        <begin position="455"/>
        <end position="475"/>
    </location>
</feature>
<evidence type="ECO:0000259" key="7">
    <source>
        <dbReference type="PROSITE" id="PS50850"/>
    </source>
</evidence>
<feature type="transmembrane region" description="Helical" evidence="6">
    <location>
        <begin position="241"/>
        <end position="260"/>
    </location>
</feature>
<dbReference type="PROSITE" id="PS00216">
    <property type="entry name" value="SUGAR_TRANSPORT_1"/>
    <property type="match status" value="1"/>
</dbReference>
<feature type="transmembrane region" description="Helical" evidence="6">
    <location>
        <begin position="140"/>
        <end position="161"/>
    </location>
</feature>
<dbReference type="SUPFAM" id="SSF103473">
    <property type="entry name" value="MFS general substrate transporter"/>
    <property type="match status" value="1"/>
</dbReference>
<dbReference type="Proteomes" id="UP000054107">
    <property type="component" value="Unassembled WGS sequence"/>
</dbReference>
<feature type="transmembrane region" description="Helical" evidence="6">
    <location>
        <begin position="167"/>
        <end position="187"/>
    </location>
</feature>
<reference evidence="8 9" key="1">
    <citation type="submission" date="2014-09" db="EMBL/GenBank/DDBJ databases">
        <authorList>
            <person name="Ellenberger Sabrina"/>
        </authorList>
    </citation>
    <scope>NUCLEOTIDE SEQUENCE [LARGE SCALE GENOMIC DNA]</scope>
    <source>
        <strain evidence="8 9">CBS 412.66</strain>
    </source>
</reference>
<evidence type="ECO:0000313" key="8">
    <source>
        <dbReference type="EMBL" id="CEP17489.1"/>
    </source>
</evidence>
<dbReference type="AlphaFoldDB" id="A0A0B7NR79"/>
<name>A0A0B7NR79_9FUNG</name>
<dbReference type="InterPro" id="IPR020846">
    <property type="entry name" value="MFS_dom"/>
</dbReference>
<feature type="transmembrane region" description="Helical" evidence="6">
    <location>
        <begin position="329"/>
        <end position="348"/>
    </location>
</feature>
<evidence type="ECO:0000256" key="2">
    <source>
        <dbReference type="ARBA" id="ARBA00022448"/>
    </source>
</evidence>
<dbReference type="EMBL" id="LN733683">
    <property type="protein sequence ID" value="CEP17489.1"/>
    <property type="molecule type" value="Genomic_DNA"/>
</dbReference>
<keyword evidence="4 6" id="KW-1133">Transmembrane helix</keyword>
<evidence type="ECO:0000313" key="9">
    <source>
        <dbReference type="Proteomes" id="UP000054107"/>
    </source>
</evidence>
<evidence type="ECO:0000256" key="6">
    <source>
        <dbReference type="SAM" id="Phobius"/>
    </source>
</evidence>
<dbReference type="InterPro" id="IPR036259">
    <property type="entry name" value="MFS_trans_sf"/>
</dbReference>
<dbReference type="GO" id="GO:0005886">
    <property type="term" value="C:plasma membrane"/>
    <property type="evidence" value="ECO:0007669"/>
    <property type="project" value="TreeGrafter"/>
</dbReference>
<dbReference type="OrthoDB" id="2261376at2759"/>
<evidence type="ECO:0000256" key="3">
    <source>
        <dbReference type="ARBA" id="ARBA00022692"/>
    </source>
</evidence>
<dbReference type="Pfam" id="PF00083">
    <property type="entry name" value="Sugar_tr"/>
    <property type="match status" value="2"/>
</dbReference>
<proteinExistence type="predicted"/>
<feature type="domain" description="Major facilitator superfamily (MFS) profile" evidence="7">
    <location>
        <begin position="72"/>
        <end position="479"/>
    </location>
</feature>
<dbReference type="PANTHER" id="PTHR23508">
    <property type="entry name" value="CARBOXYLIC ACID TRANSPORTER PROTEIN HOMOLOG"/>
    <property type="match status" value="1"/>
</dbReference>
<dbReference type="STRING" id="35722.A0A0B7NR79"/>
<feature type="transmembrane region" description="Helical" evidence="6">
    <location>
        <begin position="113"/>
        <end position="133"/>
    </location>
</feature>
<accession>A0A0B7NR79</accession>
<feature type="transmembrane region" description="Helical" evidence="6">
    <location>
        <begin position="70"/>
        <end position="93"/>
    </location>
</feature>
<feature type="transmembrane region" description="Helical" evidence="6">
    <location>
        <begin position="422"/>
        <end position="443"/>
    </location>
</feature>
<dbReference type="InterPro" id="IPR005828">
    <property type="entry name" value="MFS_sugar_transport-like"/>
</dbReference>
<dbReference type="InterPro" id="IPR005829">
    <property type="entry name" value="Sugar_transporter_CS"/>
</dbReference>
<keyword evidence="2" id="KW-0813">Transport</keyword>
<feature type="transmembrane region" description="Helical" evidence="6">
    <location>
        <begin position="208"/>
        <end position="235"/>
    </location>
</feature>
<organism evidence="8 9">
    <name type="scientific">Parasitella parasitica</name>
    <dbReference type="NCBI Taxonomy" id="35722"/>
    <lineage>
        <taxon>Eukaryota</taxon>
        <taxon>Fungi</taxon>
        <taxon>Fungi incertae sedis</taxon>
        <taxon>Mucoromycota</taxon>
        <taxon>Mucoromycotina</taxon>
        <taxon>Mucoromycetes</taxon>
        <taxon>Mucorales</taxon>
        <taxon>Mucorineae</taxon>
        <taxon>Mucoraceae</taxon>
        <taxon>Parasitella</taxon>
    </lineage>
</organism>
<evidence type="ECO:0000256" key="4">
    <source>
        <dbReference type="ARBA" id="ARBA00022989"/>
    </source>
</evidence>
<keyword evidence="5 6" id="KW-0472">Membrane</keyword>
<evidence type="ECO:0000256" key="1">
    <source>
        <dbReference type="ARBA" id="ARBA00004141"/>
    </source>
</evidence>
<dbReference type="PANTHER" id="PTHR23508:SF10">
    <property type="entry name" value="CARBOXYLIC ACID TRANSPORTER PROTEIN HOMOLOG"/>
    <property type="match status" value="1"/>
</dbReference>
<gene>
    <name evidence="8" type="primary">PARPA_11786.1 scaffold 44586</name>
</gene>
<evidence type="ECO:0000256" key="5">
    <source>
        <dbReference type="ARBA" id="ARBA00023136"/>
    </source>
</evidence>
<comment type="subcellular location">
    <subcellularLocation>
        <location evidence="1">Membrane</location>
        <topology evidence="1">Multi-pass membrane protein</topology>
    </subcellularLocation>
</comment>
<protein>
    <recommendedName>
        <fullName evidence="7">Major facilitator superfamily (MFS) profile domain-containing protein</fullName>
    </recommendedName>
</protein>
<sequence>MPGINHSNDGNSQKPIVDERVIDLAVDRDQKGIKDTRHSNNNNHSTATSSIYTTSEDVLVHKTKSRTASYFNVLFSGFALLSDGYQSGVISFVNLFLGKIYGTDVFNADMKSRLSYAMFVGAIVGQLGFGLIIDRVGRKIGLVATTVLVILGAALSCASSGTSVEGLLWMMIISRGILGVGVGGEYPCSSVSAGESADEVAPGKRGGLFVMVTNFVIDLGYVISAIVPVILLAIFKDNLEPVWRLSLGLGIVPPLSVLYFRLKMADSERYRTSAMRKSVPYLLIVRRYWFRILLTSGLWFIYDFISYPNGVFSSVIIESVADGQSNIEVVSWNILLYAFYLPGCLAGAYSVDKIGRRKTLAFGLLAQGVVGMILGGVYEPLTKDCMPMFIIMYGIFLALGEYGPGPTMGLNAMELFPTAVRGTCYGIAAAVGKVGATAGTIAFSPLEVAMGGYRGPFLVGSGIAIVASAVAWFLLPEVGPDGLVQEDAAFREYLTANGYDISQLGLGNQQAEIAHGNTKSSSVSIDSNISRQGN</sequence>
<dbReference type="PROSITE" id="PS50850">
    <property type="entry name" value="MFS"/>
    <property type="match status" value="1"/>
</dbReference>
<dbReference type="GO" id="GO:0046943">
    <property type="term" value="F:carboxylic acid transmembrane transporter activity"/>
    <property type="evidence" value="ECO:0007669"/>
    <property type="project" value="TreeGrafter"/>
</dbReference>